<keyword evidence="3" id="KW-1185">Reference proteome</keyword>
<dbReference type="EMBL" id="BSXT01000547">
    <property type="protein sequence ID" value="GMF29799.1"/>
    <property type="molecule type" value="Genomic_DNA"/>
</dbReference>
<evidence type="ECO:0000313" key="3">
    <source>
        <dbReference type="Proteomes" id="UP001165121"/>
    </source>
</evidence>
<reference evidence="2" key="1">
    <citation type="submission" date="2023-04" db="EMBL/GenBank/DDBJ databases">
        <title>Phytophthora fragariaefolia NBRC 109709.</title>
        <authorList>
            <person name="Ichikawa N."/>
            <person name="Sato H."/>
            <person name="Tonouchi N."/>
        </authorList>
    </citation>
    <scope>NUCLEOTIDE SEQUENCE</scope>
    <source>
        <strain evidence="2">NBRC 109709</strain>
    </source>
</reference>
<feature type="compositionally biased region" description="Polar residues" evidence="1">
    <location>
        <begin position="247"/>
        <end position="260"/>
    </location>
</feature>
<evidence type="ECO:0000256" key="1">
    <source>
        <dbReference type="SAM" id="MobiDB-lite"/>
    </source>
</evidence>
<gene>
    <name evidence="2" type="ORF">Pfra01_000646100</name>
</gene>
<name>A0A9W6UAK2_9STRA</name>
<feature type="region of interest" description="Disordered" evidence="1">
    <location>
        <begin position="204"/>
        <end position="277"/>
    </location>
</feature>
<dbReference type="AlphaFoldDB" id="A0A9W6UAK2"/>
<accession>A0A9W6UAK2</accession>
<dbReference type="Proteomes" id="UP001165121">
    <property type="component" value="Unassembled WGS sequence"/>
</dbReference>
<protein>
    <submittedName>
        <fullName evidence="2">Unnamed protein product</fullName>
    </submittedName>
</protein>
<comment type="caution">
    <text evidence="2">The sequence shown here is derived from an EMBL/GenBank/DDBJ whole genome shotgun (WGS) entry which is preliminary data.</text>
</comment>
<proteinExistence type="predicted"/>
<evidence type="ECO:0000313" key="2">
    <source>
        <dbReference type="EMBL" id="GMF29799.1"/>
    </source>
</evidence>
<organism evidence="2 3">
    <name type="scientific">Phytophthora fragariaefolia</name>
    <dbReference type="NCBI Taxonomy" id="1490495"/>
    <lineage>
        <taxon>Eukaryota</taxon>
        <taxon>Sar</taxon>
        <taxon>Stramenopiles</taxon>
        <taxon>Oomycota</taxon>
        <taxon>Peronosporomycetes</taxon>
        <taxon>Peronosporales</taxon>
        <taxon>Peronosporaceae</taxon>
        <taxon>Phytophthora</taxon>
    </lineage>
</organism>
<sequence length="277" mass="29764">MLSTILRPANAPQVPRIRHGPHLHYLEASEYRPLLPTTRPNRDGSNSPFNANTCMSASRGIQDPNSRLPGSLAMPPYMLMARTTAFPFFAFATVTADITGPRPVEGIHTPSSPSGAATATSTGVTALRVSRACRTNRTGATFTPPSTPSVRNGMITNRSRSWYRTSLRSKSMFAGPTRNSFVQPSITHASISIRCPNTFNITNFHTPNTSNTNPPMPSPSATGAGPRTRSPRAIQSDRATEYRAPLSSFTWRHSPSTTTVAVGRPSSAATAGPAHHQ</sequence>